<dbReference type="PIRSF" id="PIRSF005715">
    <property type="entry name" value="VPS45_Sec1"/>
    <property type="match status" value="1"/>
</dbReference>
<reference evidence="2" key="1">
    <citation type="submission" date="2013-04" db="EMBL/GenBank/DDBJ databases">
        <title>The Genome Sequence of Fonticula alba ATCC 38817.</title>
        <authorList>
            <consortium name="The Broad Institute Genomics Platform"/>
            <person name="Russ C."/>
            <person name="Cuomo C."/>
            <person name="Burger G."/>
            <person name="Gray M.W."/>
            <person name="Holland P.W.H."/>
            <person name="King N."/>
            <person name="Lang F.B.F."/>
            <person name="Roger A.J."/>
            <person name="Ruiz-Trillo I."/>
            <person name="Brown M."/>
            <person name="Walker B."/>
            <person name="Young S."/>
            <person name="Zeng Q."/>
            <person name="Gargeya S."/>
            <person name="Fitzgerald M."/>
            <person name="Haas B."/>
            <person name="Abouelleil A."/>
            <person name="Allen A.W."/>
            <person name="Alvarado L."/>
            <person name="Arachchi H.M."/>
            <person name="Berlin A.M."/>
            <person name="Chapman S.B."/>
            <person name="Gainer-Dewar J."/>
            <person name="Goldberg J."/>
            <person name="Griggs A."/>
            <person name="Gujja S."/>
            <person name="Hansen M."/>
            <person name="Howarth C."/>
            <person name="Imamovic A."/>
            <person name="Ireland A."/>
            <person name="Larimer J."/>
            <person name="McCowan C."/>
            <person name="Murphy C."/>
            <person name="Pearson M."/>
            <person name="Poon T.W."/>
            <person name="Priest M."/>
            <person name="Roberts A."/>
            <person name="Saif S."/>
            <person name="Shea T."/>
            <person name="Sisk P."/>
            <person name="Sykes S."/>
            <person name="Wortman J."/>
            <person name="Nusbaum C."/>
            <person name="Birren B."/>
        </authorList>
    </citation>
    <scope>NUCLEOTIDE SEQUENCE [LARGE SCALE GENOMIC DNA]</scope>
    <source>
        <strain evidence="2">ATCC 38817</strain>
    </source>
</reference>
<dbReference type="GO" id="GO:0016192">
    <property type="term" value="P:vesicle-mediated transport"/>
    <property type="evidence" value="ECO:0007669"/>
    <property type="project" value="InterPro"/>
</dbReference>
<accession>A0A058ZFY1</accession>
<dbReference type="GeneID" id="20525159"/>
<name>A0A058ZFY1_FONAL</name>
<dbReference type="Gene3D" id="3.90.830.10">
    <property type="entry name" value="Syntaxin Binding Protein 1, Chain A, domain 2"/>
    <property type="match status" value="1"/>
</dbReference>
<dbReference type="InterPro" id="IPR027482">
    <property type="entry name" value="Sec1-like_dom2"/>
</dbReference>
<dbReference type="EMBL" id="KB932201">
    <property type="protein sequence ID" value="KCV72861.1"/>
    <property type="molecule type" value="Genomic_DNA"/>
</dbReference>
<dbReference type="InterPro" id="IPR036045">
    <property type="entry name" value="Sec1-like_sf"/>
</dbReference>
<keyword evidence="3" id="KW-1185">Reference proteome</keyword>
<dbReference type="AlphaFoldDB" id="A0A058ZFY1"/>
<dbReference type="OrthoDB" id="10266265at2759"/>
<evidence type="ECO:0000313" key="3">
    <source>
        <dbReference type="Proteomes" id="UP000030693"/>
    </source>
</evidence>
<protein>
    <recommendedName>
        <fullName evidence="4">Vacuolar protein sorting-associated protein 45</fullName>
    </recommendedName>
</protein>
<dbReference type="Proteomes" id="UP000030693">
    <property type="component" value="Unassembled WGS sequence"/>
</dbReference>
<dbReference type="SUPFAM" id="SSF56815">
    <property type="entry name" value="Sec1/munc18-like (SM) proteins"/>
    <property type="match status" value="1"/>
</dbReference>
<dbReference type="PANTHER" id="PTHR11679">
    <property type="entry name" value="VESICLE PROTEIN SORTING-ASSOCIATED"/>
    <property type="match status" value="1"/>
</dbReference>
<dbReference type="InterPro" id="IPR001619">
    <property type="entry name" value="Sec1-like"/>
</dbReference>
<dbReference type="Gene3D" id="3.40.50.1910">
    <property type="match status" value="1"/>
</dbReference>
<evidence type="ECO:0000256" key="1">
    <source>
        <dbReference type="ARBA" id="ARBA00009884"/>
    </source>
</evidence>
<dbReference type="RefSeq" id="XP_009492562.1">
    <property type="nucleotide sequence ID" value="XM_009494287.1"/>
</dbReference>
<proteinExistence type="inferred from homology"/>
<dbReference type="STRING" id="691883.A0A058ZFY1"/>
<evidence type="ECO:0008006" key="4">
    <source>
        <dbReference type="Google" id="ProtNLM"/>
    </source>
</evidence>
<dbReference type="InterPro" id="IPR043127">
    <property type="entry name" value="Sec-1-like_dom3a"/>
</dbReference>
<dbReference type="OMA" id="NARTAYK"/>
<comment type="similarity">
    <text evidence="1">Belongs to the STXBP/unc-18/SEC1 family.</text>
</comment>
<evidence type="ECO:0000313" key="2">
    <source>
        <dbReference type="EMBL" id="KCV72861.1"/>
    </source>
</evidence>
<organism evidence="2">
    <name type="scientific">Fonticula alba</name>
    <name type="common">Slime mold</name>
    <dbReference type="NCBI Taxonomy" id="691883"/>
    <lineage>
        <taxon>Eukaryota</taxon>
        <taxon>Rotosphaerida</taxon>
        <taxon>Fonticulaceae</taxon>
        <taxon>Fonticula</taxon>
    </lineage>
</organism>
<dbReference type="Gene3D" id="1.25.40.60">
    <property type="match status" value="1"/>
</dbReference>
<sequence length="656" mass="74051">MSVLDAGAFFRPHTPAHGPESGAPIAFPLSPPPLLLSHPSRPLLRASLSLPGNRQSARDKQDMVLVDAFRRYFGDMIKEPGLKTLILDEETSAMTSLVFSQTQLLQSDIFLNERLSDSGLTTINIGSNNPVSSSSMASFKCIVFIRPSTNSISNLCTELRNPKYGSYYLHFSNIVSQEDINRLANADKYGLVQKFFEVFADFYPLERNMFSSDVKKLYINDPESWNELALRRSADSLSSVLLSLRLRCQIRFDVTSPMARSLATLMRDRIQQEKALFDFNSPATQLIILDRRSDPITPLLHQWTYQAMVHDLIGINNNILKLNDNKSEVTDYVFSEIQDPFLREIMFTNYGDLGDVIKQHVAKLQAKTGNNARLDNIQDMKRFMEQFPEFRRLSGNVGMHVSVSTTISNMTDNNKLLQASEVEQLLATEDEQSSYVKMVAGLIEKMSHSITGMRLTLRSVIIYGLRYGNSPQSAANYNSLIQTWFDFAIRLGYPDVDRVKRLLTRIHDITGITRRQKAGITPAHLDITNSKKRFTGFAGEDNMFTSHQPYFLKGLDKVLEGSPFNEWAFIDGTPTQLAPARNVIIFFINGATYEEFHFAAQINKRASMAKPDIPGQHNYRPGNVTNPAPGTRVILGGTHITRASDFMDYLLEQVRL</sequence>
<dbReference type="Gene3D" id="3.40.50.2060">
    <property type="match status" value="1"/>
</dbReference>
<gene>
    <name evidence="2" type="ORF">H696_00434</name>
</gene>
<dbReference type="Pfam" id="PF00995">
    <property type="entry name" value="Sec1"/>
    <property type="match status" value="1"/>
</dbReference>
<dbReference type="eggNOG" id="KOG1299">
    <property type="taxonomic scope" value="Eukaryota"/>
</dbReference>
<dbReference type="InterPro" id="IPR043154">
    <property type="entry name" value="Sec-1-like_dom1"/>
</dbReference>